<evidence type="ECO:0000313" key="1">
    <source>
        <dbReference type="EMBL" id="GES27873.1"/>
    </source>
</evidence>
<keyword evidence="2" id="KW-1185">Reference proteome</keyword>
<name>A0A5J4L190_9ACTN</name>
<evidence type="ECO:0000313" key="2">
    <source>
        <dbReference type="Proteomes" id="UP000325598"/>
    </source>
</evidence>
<protein>
    <submittedName>
        <fullName evidence="1">Uncharacterized protein</fullName>
    </submittedName>
</protein>
<reference evidence="1 2" key="1">
    <citation type="submission" date="2019-10" db="EMBL/GenBank/DDBJ databases">
        <title>Whole genome shotgun sequence of Streptomyces angustmyceticus NBRC 3934.</title>
        <authorList>
            <person name="Hosoyama A."/>
            <person name="Ichikawa N."/>
            <person name="Kimura A."/>
            <person name="Kitahashi Y."/>
            <person name="Komaki H."/>
            <person name="Uohara A."/>
        </authorList>
    </citation>
    <scope>NUCLEOTIDE SEQUENCE [LARGE SCALE GENOMIC DNA]</scope>
    <source>
        <strain evidence="1 2">NBRC 3934</strain>
    </source>
</reference>
<sequence>MTDDLRQRLSEAIDDCRTLTPEALADAVFGVVHPELDRLNQEVDYLKRNIRRSRDQVDGYDQELTSAKAAIARMRALHQPTQHMGQTWCTTCSTRRRTGPDTEEWVAYIPHPCPTIDAIEETP</sequence>
<dbReference type="EMBL" id="BLAG01000004">
    <property type="protein sequence ID" value="GES27873.1"/>
    <property type="molecule type" value="Genomic_DNA"/>
</dbReference>
<comment type="caution">
    <text evidence="1">The sequence shown here is derived from an EMBL/GenBank/DDBJ whole genome shotgun (WGS) entry which is preliminary data.</text>
</comment>
<organism evidence="1 2">
    <name type="scientific">Streptomyces angustmyceticus</name>
    <dbReference type="NCBI Taxonomy" id="285578"/>
    <lineage>
        <taxon>Bacteria</taxon>
        <taxon>Bacillati</taxon>
        <taxon>Actinomycetota</taxon>
        <taxon>Actinomycetes</taxon>
        <taxon>Kitasatosporales</taxon>
        <taxon>Streptomycetaceae</taxon>
        <taxon>Streptomyces</taxon>
    </lineage>
</organism>
<dbReference type="OrthoDB" id="4337882at2"/>
<dbReference type="RefSeq" id="WP_086719289.1">
    <property type="nucleotide sequence ID" value="NZ_BLAG01000004.1"/>
</dbReference>
<dbReference type="Proteomes" id="UP000325598">
    <property type="component" value="Unassembled WGS sequence"/>
</dbReference>
<gene>
    <name evidence="1" type="ORF">San01_03600</name>
</gene>
<accession>A0A5J4L190</accession>
<proteinExistence type="predicted"/>
<dbReference type="AlphaFoldDB" id="A0A5J4L190"/>
<dbReference type="GeneID" id="96749730"/>